<dbReference type="AlphaFoldDB" id="A0A0F9DML0"/>
<accession>A0A0F9DML0</accession>
<name>A0A0F9DML0_9ZZZZ</name>
<dbReference type="EMBL" id="LAZR01028339">
    <property type="protein sequence ID" value="KKL62919.1"/>
    <property type="molecule type" value="Genomic_DNA"/>
</dbReference>
<feature type="non-terminal residue" evidence="1">
    <location>
        <position position="1"/>
    </location>
</feature>
<dbReference type="Gene3D" id="3.40.50.10900">
    <property type="entry name" value="PAC-like subunit"/>
    <property type="match status" value="1"/>
</dbReference>
<dbReference type="InterPro" id="IPR038389">
    <property type="entry name" value="PSMG2_sf"/>
</dbReference>
<proteinExistence type="predicted"/>
<gene>
    <name evidence="1" type="ORF">LCGC14_2180340</name>
</gene>
<dbReference type="Pfam" id="PF09754">
    <property type="entry name" value="PAC2"/>
    <property type="match status" value="1"/>
</dbReference>
<organism evidence="1">
    <name type="scientific">marine sediment metagenome</name>
    <dbReference type="NCBI Taxonomy" id="412755"/>
    <lineage>
        <taxon>unclassified sequences</taxon>
        <taxon>metagenomes</taxon>
        <taxon>ecological metagenomes</taxon>
    </lineage>
</organism>
<evidence type="ECO:0000313" key="1">
    <source>
        <dbReference type="EMBL" id="KKL62919.1"/>
    </source>
</evidence>
<dbReference type="InterPro" id="IPR019151">
    <property type="entry name" value="Proteasome_assmbl_chaperone_2"/>
</dbReference>
<evidence type="ECO:0008006" key="2">
    <source>
        <dbReference type="Google" id="ProtNLM"/>
    </source>
</evidence>
<sequence>AGTTHTRPPPITGFATEDDLQRRLEGLTITRTRYEGPTGIVGTIHDAWRCAGLPAASLWVGLPAYLGNTVNPRAALALLEVLDGLFALGLDLTQLAETSRGFTEEIDQALADNQEMKAYLADLERRIDAGIAEAGAPDLPPFREIISDLEDFLRRQRGDG</sequence>
<dbReference type="SUPFAM" id="SSF159659">
    <property type="entry name" value="Cgl1923-like"/>
    <property type="match status" value="1"/>
</dbReference>
<reference evidence="1" key="1">
    <citation type="journal article" date="2015" name="Nature">
        <title>Complex archaea that bridge the gap between prokaryotes and eukaryotes.</title>
        <authorList>
            <person name="Spang A."/>
            <person name="Saw J.H."/>
            <person name="Jorgensen S.L."/>
            <person name="Zaremba-Niedzwiedzka K."/>
            <person name="Martijn J."/>
            <person name="Lind A.E."/>
            <person name="van Eijk R."/>
            <person name="Schleper C."/>
            <person name="Guy L."/>
            <person name="Ettema T.J."/>
        </authorList>
    </citation>
    <scope>NUCLEOTIDE SEQUENCE</scope>
</reference>
<protein>
    <recommendedName>
        <fullName evidence="2">PAC2 family protein</fullName>
    </recommendedName>
</protein>
<comment type="caution">
    <text evidence="1">The sequence shown here is derived from an EMBL/GenBank/DDBJ whole genome shotgun (WGS) entry which is preliminary data.</text>
</comment>